<name>A0A3D8RC60_9HELO</name>
<dbReference type="STRING" id="1849047.A0A3D8RC60"/>
<gene>
    <name evidence="1" type="ORF">BP6252_08109</name>
</gene>
<sequence length="378" mass="43970">MISYGMKYSASSVRKSLRFTILTLFTLAACIKYTNHVYERIENVKRRTAFLPTPYFQELHKIQPLPIYPREYTVNLVVAARRTDDVSWTSYLPLPNLTTLIYRWGDADATYSSTEQQGNEAMIYHTYLHDFYDKLPDITIFVHAPQSPWDAEPFLFSSLVYTLSHLDLEQVMQRQYVNLRTSWQGECSAWLNTNATNATWHAPEEVHMRQMFLDTFFSATGPVDIPDILAQPCCSQFAVTREAVSSVDKAEYARHIKLLSRTDLPQSIPGRAWEYMWQYLFLKKVIDCPIEWKALCKTYHVCFERAADLERFMELRHEKESLILGWSFWTQLLQPERAAAEQQRLKDIEDDISIRMALALTNGLDAGWRASLGNVYTP</sequence>
<protein>
    <submittedName>
        <fullName evidence="1">Uncharacterized protein</fullName>
    </submittedName>
</protein>
<proteinExistence type="predicted"/>
<comment type="caution">
    <text evidence="1">The sequence shown here is derived from an EMBL/GenBank/DDBJ whole genome shotgun (WGS) entry which is preliminary data.</text>
</comment>
<dbReference type="PANTHER" id="PTHR37490">
    <property type="entry name" value="EXPRESSED PROTEIN"/>
    <property type="match status" value="1"/>
</dbReference>
<accession>A0A3D8RC60</accession>
<evidence type="ECO:0000313" key="1">
    <source>
        <dbReference type="EMBL" id="RDW71546.1"/>
    </source>
</evidence>
<dbReference type="PANTHER" id="PTHR37490:SF3">
    <property type="entry name" value="DUF3431 DOMAIN CONTAINING PROTEIN"/>
    <property type="match status" value="1"/>
</dbReference>
<dbReference type="EMBL" id="PDLM01000008">
    <property type="protein sequence ID" value="RDW71546.1"/>
    <property type="molecule type" value="Genomic_DNA"/>
</dbReference>
<reference evidence="1 2" key="1">
    <citation type="journal article" date="2018" name="IMA Fungus">
        <title>IMA Genome-F 9: Draft genome sequence of Annulohypoxylon stygium, Aspergillus mulundensis, Berkeleyomyces basicola (syn. Thielaviopsis basicola), Ceratocystis smalleyi, two Cercospora beticola strains, Coleophoma cylindrospora, Fusarium fracticaudum, Phialophora cf. hyalina, and Morchella septimelata.</title>
        <authorList>
            <person name="Wingfield B.D."/>
            <person name="Bills G.F."/>
            <person name="Dong Y."/>
            <person name="Huang W."/>
            <person name="Nel W.J."/>
            <person name="Swalarsk-Parry B.S."/>
            <person name="Vaghefi N."/>
            <person name="Wilken P.M."/>
            <person name="An Z."/>
            <person name="de Beer Z.W."/>
            <person name="De Vos L."/>
            <person name="Chen L."/>
            <person name="Duong T.A."/>
            <person name="Gao Y."/>
            <person name="Hammerbacher A."/>
            <person name="Kikkert J.R."/>
            <person name="Li Y."/>
            <person name="Li H."/>
            <person name="Li K."/>
            <person name="Li Q."/>
            <person name="Liu X."/>
            <person name="Ma X."/>
            <person name="Naidoo K."/>
            <person name="Pethybridge S.J."/>
            <person name="Sun J."/>
            <person name="Steenkamp E.T."/>
            <person name="van der Nest M.A."/>
            <person name="van Wyk S."/>
            <person name="Wingfield M.J."/>
            <person name="Xiong C."/>
            <person name="Yue Q."/>
            <person name="Zhang X."/>
        </authorList>
    </citation>
    <scope>NUCLEOTIDE SEQUENCE [LARGE SCALE GENOMIC DNA]</scope>
    <source>
        <strain evidence="1 2">BP6252</strain>
    </source>
</reference>
<dbReference type="Pfam" id="PF11913">
    <property type="entry name" value="DUF3431"/>
    <property type="match status" value="1"/>
</dbReference>
<evidence type="ECO:0000313" key="2">
    <source>
        <dbReference type="Proteomes" id="UP000256645"/>
    </source>
</evidence>
<dbReference type="InterPro" id="IPR021838">
    <property type="entry name" value="DUF3431"/>
</dbReference>
<dbReference type="AlphaFoldDB" id="A0A3D8RC60"/>
<keyword evidence="2" id="KW-1185">Reference proteome</keyword>
<dbReference type="Proteomes" id="UP000256645">
    <property type="component" value="Unassembled WGS sequence"/>
</dbReference>
<dbReference type="OrthoDB" id="426718at2759"/>
<dbReference type="PROSITE" id="PS51257">
    <property type="entry name" value="PROKAR_LIPOPROTEIN"/>
    <property type="match status" value="1"/>
</dbReference>
<organism evidence="1 2">
    <name type="scientific">Coleophoma cylindrospora</name>
    <dbReference type="NCBI Taxonomy" id="1849047"/>
    <lineage>
        <taxon>Eukaryota</taxon>
        <taxon>Fungi</taxon>
        <taxon>Dikarya</taxon>
        <taxon>Ascomycota</taxon>
        <taxon>Pezizomycotina</taxon>
        <taxon>Leotiomycetes</taxon>
        <taxon>Helotiales</taxon>
        <taxon>Dermateaceae</taxon>
        <taxon>Coleophoma</taxon>
    </lineage>
</organism>